<feature type="compositionally biased region" description="Polar residues" evidence="1">
    <location>
        <begin position="34"/>
        <end position="45"/>
    </location>
</feature>
<proteinExistence type="predicted"/>
<protein>
    <recommendedName>
        <fullName evidence="4">RNA helicase</fullName>
    </recommendedName>
</protein>
<name>A0ABN9Y6H4_9DINO</name>
<feature type="compositionally biased region" description="Low complexity" evidence="1">
    <location>
        <begin position="1"/>
        <end position="13"/>
    </location>
</feature>
<dbReference type="EMBL" id="CAUYUJ010021682">
    <property type="protein sequence ID" value="CAK0906394.1"/>
    <property type="molecule type" value="Genomic_DNA"/>
</dbReference>
<organism evidence="2 3">
    <name type="scientific">Prorocentrum cordatum</name>
    <dbReference type="NCBI Taxonomy" id="2364126"/>
    <lineage>
        <taxon>Eukaryota</taxon>
        <taxon>Sar</taxon>
        <taxon>Alveolata</taxon>
        <taxon>Dinophyceae</taxon>
        <taxon>Prorocentrales</taxon>
        <taxon>Prorocentraceae</taxon>
        <taxon>Prorocentrum</taxon>
    </lineage>
</organism>
<evidence type="ECO:0000313" key="3">
    <source>
        <dbReference type="Proteomes" id="UP001189429"/>
    </source>
</evidence>
<gene>
    <name evidence="2" type="ORF">PCOR1329_LOCUS81721</name>
</gene>
<reference evidence="2" key="1">
    <citation type="submission" date="2023-10" db="EMBL/GenBank/DDBJ databases">
        <authorList>
            <person name="Chen Y."/>
            <person name="Shah S."/>
            <person name="Dougan E. K."/>
            <person name="Thang M."/>
            <person name="Chan C."/>
        </authorList>
    </citation>
    <scope>NUCLEOTIDE SEQUENCE [LARGE SCALE GENOMIC DNA]</scope>
</reference>
<evidence type="ECO:0000256" key="1">
    <source>
        <dbReference type="SAM" id="MobiDB-lite"/>
    </source>
</evidence>
<dbReference type="Proteomes" id="UP001189429">
    <property type="component" value="Unassembled WGS sequence"/>
</dbReference>
<feature type="region of interest" description="Disordered" evidence="1">
    <location>
        <begin position="1"/>
        <end position="47"/>
    </location>
</feature>
<accession>A0ABN9Y6H4</accession>
<evidence type="ECO:0000313" key="2">
    <source>
        <dbReference type="EMBL" id="CAK0906394.1"/>
    </source>
</evidence>
<sequence length="242" mass="26505">MIKTTQRQQQPAPRRNRWARGAAGQRVRHEDAQEQSAPAQHQQRQPHLPKIAAQGWEPGQVVSAPAFLAMLDGEKNSEVAKVNLVMALPEQVQKIRDAGIAQSLDKQLTVCCSGEPPQATFKEAAAKKWMRVERPGKGDTVELLSVVSVISKGVPREIGTTVTQAKGKVNDLSGDVTVTVVRVAFVKKYMGTEAWRASPVSALTSIWDTAPLVRIYGFRMLTDEKDENNHIAPPRPGGFVLS</sequence>
<comment type="caution">
    <text evidence="2">The sequence shown here is derived from an EMBL/GenBank/DDBJ whole genome shotgun (WGS) entry which is preliminary data.</text>
</comment>
<keyword evidence="3" id="KW-1185">Reference proteome</keyword>
<evidence type="ECO:0008006" key="4">
    <source>
        <dbReference type="Google" id="ProtNLM"/>
    </source>
</evidence>